<feature type="coiled-coil region" evidence="5">
    <location>
        <begin position="89"/>
        <end position="144"/>
    </location>
</feature>
<feature type="region of interest" description="Disordered" evidence="6">
    <location>
        <begin position="484"/>
        <end position="505"/>
    </location>
</feature>
<sequence length="1451" mass="166318">MEQRFKKVRKQLDDLGYMQVLIPEALPLIEKLTADLIQTTESLQKYKKIAKDTIEERDSLQLGAEPYKCDNAKLVKECNDLHLAFLQFREQNEKVQKDLKRHLSTLEEEKLDCEAECEKLRRRIRDLEQESANKTDRILTLQNKALGNKVRPKSSLLTASKSRSSTAASKSNVDDTGASMALADQKIICLTKEIKKLKDEQIQLIEMNETYKNQLNNRDREIERLNKMLEGGRPIHALNKDCCYRDAEGKICLMQKEISSLEKEKLELENRLKEAVAKQHEAMKRALHLADRNKQLEQELRDIDQMALAVEADCNTTSKMNAEKVHRLQERVHDTVLQIQTLERDVSELKREKQELLADLDAVKLEKNHLQTVLETALDEKKRLNDRINQFTVIEHDLNLEIDRLVQASANQKRKIAELECKLLTDKFDTVTDRSGRAEQQNLNTNPVKSISPRHSPRLKPNTNSLFLPTKDCLIINQMPLHPKPPKVVKSKKSSKKTAALHNTRKTKCTSLPKPAYAAVPKNSPNVSCVLNEHKLKSVDHIQYDNDAAAKKYVDLRCCQCCTCGNENKCLQDICKEWLNGGIDHHLVCPCMQAAALDHYKTERDYYMKEYQRVSEQMKNISNRPDSHSGLLQKLNEREKEIATLQHENKTLAQEKHNLMTRLETARDRIEGDYDGLSIRSTIRKLERERDMLRGDIQRLEEERDAMRQRLKLATDTQFAERDRTDRALIDAEEQIRRLEQERRDLMQTQGTRRAAINSLEEQCEALKEQLRICQTELNHQRGLGTQLKTLQEQTDKALADSQGQISQLEAELEKSQGRVRSLEKDRSGLSEEVISLKSDVKLMKGNLAQIDQEKDGLLMSIDDKTERLAMLEQELKSKDAKIMMLENTIADLRKKLSITMDSSSSREHLLRSASAETASLRQELENAIRAKDSAIQENRRIQDDLASATSDCRTTRTELEICRRQVEDLKRQLQHYVAEVKRFEDLMEQKEAERSELLDQFRSLSQEATMLENNNHTLETEAAQSKVQLSVTLDHVADLETKLNTQDNIMSDYEKQITELTSQVSHLERQLEHYKQQQERTEADLSAVRDLCMKLDKQKDTLMKELNEKGEQKSQIDRDVLRLRRESETLQDTLSRDRMTLENVEKLLSEARQENVQLQLYNQELNSEIRALKEKIEELQSRLSPTTATFTYSANLNPATDNKMCTCCANCPGKKGNISMNKEETVSTATVVVRASPRNECCGECAGHLEGKTFEVIEVTEEAPSERKSNRNQKGVSSSVVSGKNLSIMNDKLQPSFRSCYTKQSCSTINDSKLDSKLSHTSVLGTIGSNSYLQKSLNITLQPSYEALSFRRATNSFTNIPSFDNPTHKSASIQKLPDSPTYRSVSVSTQKPPLHLESTKLNQTNFAKDSCECGNQNHRANKPDIKSRCTCPPCCSNQMNQSSRYYFKNN</sequence>
<gene>
    <name evidence="7" type="ORF">ILUMI_22975</name>
</gene>
<protein>
    <recommendedName>
        <fullName evidence="9">Centrosomal protein of 135 kDa</fullName>
    </recommendedName>
</protein>
<evidence type="ECO:0000256" key="5">
    <source>
        <dbReference type="SAM" id="Coils"/>
    </source>
</evidence>
<evidence type="ECO:0000256" key="4">
    <source>
        <dbReference type="ARBA" id="ARBA00038123"/>
    </source>
</evidence>
<comment type="subcellular location">
    <subcellularLocation>
        <location evidence="1">Cytoplasm</location>
        <location evidence="1">Cytoskeleton</location>
        <location evidence="1">Microtubule organizing center</location>
        <location evidence="1">Centrosome</location>
        <location evidence="1">Centriole</location>
    </subcellularLocation>
</comment>
<keyword evidence="8" id="KW-1185">Reference proteome</keyword>
<feature type="coiled-coil region" evidence="5">
    <location>
        <begin position="258"/>
        <end position="422"/>
    </location>
</feature>
<dbReference type="EMBL" id="VTPC01090545">
    <property type="protein sequence ID" value="KAF2883200.1"/>
    <property type="molecule type" value="Genomic_DNA"/>
</dbReference>
<evidence type="ECO:0000256" key="1">
    <source>
        <dbReference type="ARBA" id="ARBA00004114"/>
    </source>
</evidence>
<feature type="region of interest" description="Disordered" evidence="6">
    <location>
        <begin position="433"/>
        <end position="463"/>
    </location>
</feature>
<keyword evidence="5" id="KW-0175">Coiled coil</keyword>
<feature type="compositionally biased region" description="Basic residues" evidence="6">
    <location>
        <begin position="484"/>
        <end position="496"/>
    </location>
</feature>
<accession>A0A8K0FX54</accession>
<feature type="compositionally biased region" description="Polar residues" evidence="6">
    <location>
        <begin position="438"/>
        <end position="449"/>
    </location>
</feature>
<feature type="coiled-coil region" evidence="5">
    <location>
        <begin position="180"/>
        <end position="228"/>
    </location>
</feature>
<dbReference type="SUPFAM" id="SSF57997">
    <property type="entry name" value="Tropomyosin"/>
    <property type="match status" value="1"/>
</dbReference>
<dbReference type="Proteomes" id="UP000801492">
    <property type="component" value="Unassembled WGS sequence"/>
</dbReference>
<feature type="region of interest" description="Disordered" evidence="6">
    <location>
        <begin position="1367"/>
        <end position="1387"/>
    </location>
</feature>
<dbReference type="GO" id="GO:0005814">
    <property type="term" value="C:centriole"/>
    <property type="evidence" value="ECO:0007669"/>
    <property type="project" value="UniProtKB-SubCell"/>
</dbReference>
<keyword evidence="2" id="KW-0963">Cytoplasm</keyword>
<evidence type="ECO:0000313" key="8">
    <source>
        <dbReference type="Proteomes" id="UP000801492"/>
    </source>
</evidence>
<dbReference type="Gene3D" id="1.10.287.1490">
    <property type="match status" value="2"/>
</dbReference>
<feature type="region of interest" description="Disordered" evidence="6">
    <location>
        <begin position="152"/>
        <end position="174"/>
    </location>
</feature>
<feature type="coiled-coil region" evidence="5">
    <location>
        <begin position="628"/>
        <end position="1183"/>
    </location>
</feature>
<evidence type="ECO:0000256" key="3">
    <source>
        <dbReference type="ARBA" id="ARBA00023212"/>
    </source>
</evidence>
<evidence type="ECO:0000313" key="7">
    <source>
        <dbReference type="EMBL" id="KAF2883200.1"/>
    </source>
</evidence>
<feature type="compositionally biased region" description="Low complexity" evidence="6">
    <location>
        <begin position="153"/>
        <end position="171"/>
    </location>
</feature>
<proteinExistence type="inferred from homology"/>
<dbReference type="PANTHER" id="PTHR20544">
    <property type="entry name" value="CENTROSOMAL PROTEIN CEP135"/>
    <property type="match status" value="1"/>
</dbReference>
<dbReference type="PANTHER" id="PTHR20544:SF0">
    <property type="entry name" value="NUCLEOPROTEIN TPR_MLP1 DOMAIN-CONTAINING PROTEIN"/>
    <property type="match status" value="1"/>
</dbReference>
<dbReference type="InterPro" id="IPR051877">
    <property type="entry name" value="Centriole_BasalBody_StrucProt"/>
</dbReference>
<comment type="caution">
    <text evidence="7">The sequence shown here is derived from an EMBL/GenBank/DDBJ whole genome shotgun (WGS) entry which is preliminary data.</text>
</comment>
<dbReference type="OrthoDB" id="10254663at2759"/>
<evidence type="ECO:0008006" key="9">
    <source>
        <dbReference type="Google" id="ProtNLM"/>
    </source>
</evidence>
<organism evidence="7 8">
    <name type="scientific">Ignelater luminosus</name>
    <name type="common">Cucubano</name>
    <name type="synonym">Pyrophorus luminosus</name>
    <dbReference type="NCBI Taxonomy" id="2038154"/>
    <lineage>
        <taxon>Eukaryota</taxon>
        <taxon>Metazoa</taxon>
        <taxon>Ecdysozoa</taxon>
        <taxon>Arthropoda</taxon>
        <taxon>Hexapoda</taxon>
        <taxon>Insecta</taxon>
        <taxon>Pterygota</taxon>
        <taxon>Neoptera</taxon>
        <taxon>Endopterygota</taxon>
        <taxon>Coleoptera</taxon>
        <taxon>Polyphaga</taxon>
        <taxon>Elateriformia</taxon>
        <taxon>Elateroidea</taxon>
        <taxon>Elateridae</taxon>
        <taxon>Agrypninae</taxon>
        <taxon>Pyrophorini</taxon>
        <taxon>Ignelater</taxon>
    </lineage>
</organism>
<keyword evidence="3" id="KW-0206">Cytoskeleton</keyword>
<evidence type="ECO:0000256" key="6">
    <source>
        <dbReference type="SAM" id="MobiDB-lite"/>
    </source>
</evidence>
<evidence type="ECO:0000256" key="2">
    <source>
        <dbReference type="ARBA" id="ARBA00022490"/>
    </source>
</evidence>
<reference evidence="7" key="1">
    <citation type="submission" date="2019-08" db="EMBL/GenBank/DDBJ databases">
        <title>The genome of the North American firefly Photinus pyralis.</title>
        <authorList>
            <consortium name="Photinus pyralis genome working group"/>
            <person name="Fallon T.R."/>
            <person name="Sander Lower S.E."/>
            <person name="Weng J.-K."/>
        </authorList>
    </citation>
    <scope>NUCLEOTIDE SEQUENCE</scope>
    <source>
        <strain evidence="7">TRF0915ILg1</strain>
        <tissue evidence="7">Whole body</tissue>
    </source>
</reference>
<name>A0A8K0FX54_IGNLU</name>
<comment type="similarity">
    <text evidence="4">Belongs to the CEP135/TSGA10 family.</text>
</comment>